<gene>
    <name evidence="3" type="ORF">ACFSKO_20905</name>
</gene>
<dbReference type="Gene3D" id="3.90.180.10">
    <property type="entry name" value="Medium-chain alcohol dehydrogenases, catalytic domain"/>
    <property type="match status" value="1"/>
</dbReference>
<organism evidence="3 4">
    <name type="scientific">Kiloniella antarctica</name>
    <dbReference type="NCBI Taxonomy" id="1550907"/>
    <lineage>
        <taxon>Bacteria</taxon>
        <taxon>Pseudomonadati</taxon>
        <taxon>Pseudomonadota</taxon>
        <taxon>Alphaproteobacteria</taxon>
        <taxon>Rhodospirillales</taxon>
        <taxon>Kiloniellaceae</taxon>
        <taxon>Kiloniella</taxon>
    </lineage>
</organism>
<proteinExistence type="predicted"/>
<dbReference type="InterPro" id="IPR013149">
    <property type="entry name" value="ADH-like_C"/>
</dbReference>
<dbReference type="PANTHER" id="PTHR43205">
    <property type="entry name" value="PROSTAGLANDIN REDUCTASE"/>
    <property type="match status" value="1"/>
</dbReference>
<sequence length="331" mass="35807">MKNQKLVLAKRPDANVSADIFRLEEEQLPALNNGQFLVRNLYLSVDPAMRGWVTDMPNYIPPVALGEVMRSFAVGKIVESKHAGFSTGEIVYGRFGWQELTISDGSDVERKVNPDDAPLSVNLHVLGMTGATAWFGLTEIGNPQAGETVVVSTAAGAVGSMVGQIAKARGCRTIGITGSDEKAERCLNQFGYDAVINYKTCKDLSVELAEYCPNGIDVYFDNVSGPISDAVVSLFNVGARMTVCGVIGISSEHLNGPRVARTLLVKRAKMQGFLIFDHMHRLAQAVEGLLPLYKTDKLKFSEEIYNGLDQAPIGLESLLAGTNQGKVLVKL</sequence>
<dbReference type="SUPFAM" id="SSF50129">
    <property type="entry name" value="GroES-like"/>
    <property type="match status" value="1"/>
</dbReference>
<dbReference type="Proteomes" id="UP001597294">
    <property type="component" value="Unassembled WGS sequence"/>
</dbReference>
<comment type="caution">
    <text evidence="3">The sequence shown here is derived from an EMBL/GenBank/DDBJ whole genome shotgun (WGS) entry which is preliminary data.</text>
</comment>
<dbReference type="Pfam" id="PF16884">
    <property type="entry name" value="ADH_N_2"/>
    <property type="match status" value="1"/>
</dbReference>
<dbReference type="InterPro" id="IPR045010">
    <property type="entry name" value="MDR_fam"/>
</dbReference>
<feature type="domain" description="Enoyl reductase (ER)" evidence="2">
    <location>
        <begin position="54"/>
        <end position="329"/>
    </location>
</feature>
<dbReference type="PANTHER" id="PTHR43205:SF7">
    <property type="entry name" value="PROSTAGLANDIN REDUCTASE 1"/>
    <property type="match status" value="1"/>
</dbReference>
<dbReference type="SUPFAM" id="SSF51735">
    <property type="entry name" value="NAD(P)-binding Rossmann-fold domains"/>
    <property type="match status" value="1"/>
</dbReference>
<dbReference type="RefSeq" id="WP_380255365.1">
    <property type="nucleotide sequence ID" value="NZ_JBHUII010000013.1"/>
</dbReference>
<dbReference type="GO" id="GO:0016491">
    <property type="term" value="F:oxidoreductase activity"/>
    <property type="evidence" value="ECO:0007669"/>
    <property type="project" value="UniProtKB-KW"/>
</dbReference>
<dbReference type="InterPro" id="IPR041694">
    <property type="entry name" value="ADH_N_2"/>
</dbReference>
<dbReference type="EC" id="1.-.-.-" evidence="3"/>
<dbReference type="CDD" id="cd05288">
    <property type="entry name" value="PGDH"/>
    <property type="match status" value="1"/>
</dbReference>
<dbReference type="Pfam" id="PF00107">
    <property type="entry name" value="ADH_zinc_N"/>
    <property type="match status" value="1"/>
</dbReference>
<name>A0ABW5BT68_9PROT</name>
<dbReference type="InterPro" id="IPR036291">
    <property type="entry name" value="NAD(P)-bd_dom_sf"/>
</dbReference>
<keyword evidence="1 3" id="KW-0560">Oxidoreductase</keyword>
<accession>A0ABW5BT68</accession>
<dbReference type="InterPro" id="IPR011032">
    <property type="entry name" value="GroES-like_sf"/>
</dbReference>
<dbReference type="InterPro" id="IPR020843">
    <property type="entry name" value="ER"/>
</dbReference>
<keyword evidence="4" id="KW-1185">Reference proteome</keyword>
<dbReference type="EMBL" id="JBHUII010000013">
    <property type="protein sequence ID" value="MFD2208086.1"/>
    <property type="molecule type" value="Genomic_DNA"/>
</dbReference>
<evidence type="ECO:0000313" key="4">
    <source>
        <dbReference type="Proteomes" id="UP001597294"/>
    </source>
</evidence>
<dbReference type="SMART" id="SM00829">
    <property type="entry name" value="PKS_ER"/>
    <property type="match status" value="1"/>
</dbReference>
<dbReference type="Gene3D" id="3.40.50.720">
    <property type="entry name" value="NAD(P)-binding Rossmann-like Domain"/>
    <property type="match status" value="1"/>
</dbReference>
<reference evidence="4" key="1">
    <citation type="journal article" date="2019" name="Int. J. Syst. Evol. Microbiol.">
        <title>The Global Catalogue of Microorganisms (GCM) 10K type strain sequencing project: providing services to taxonomists for standard genome sequencing and annotation.</title>
        <authorList>
            <consortium name="The Broad Institute Genomics Platform"/>
            <consortium name="The Broad Institute Genome Sequencing Center for Infectious Disease"/>
            <person name="Wu L."/>
            <person name="Ma J."/>
        </authorList>
    </citation>
    <scope>NUCLEOTIDE SEQUENCE [LARGE SCALE GENOMIC DNA]</scope>
    <source>
        <strain evidence="4">CGMCC 4.7192</strain>
    </source>
</reference>
<evidence type="ECO:0000313" key="3">
    <source>
        <dbReference type="EMBL" id="MFD2208086.1"/>
    </source>
</evidence>
<evidence type="ECO:0000259" key="2">
    <source>
        <dbReference type="SMART" id="SM00829"/>
    </source>
</evidence>
<protein>
    <submittedName>
        <fullName evidence="3">NADP-dependent oxidoreductase</fullName>
        <ecNumber evidence="3">1.-.-.-</ecNumber>
    </submittedName>
</protein>
<evidence type="ECO:0000256" key="1">
    <source>
        <dbReference type="ARBA" id="ARBA00023002"/>
    </source>
</evidence>